<evidence type="ECO:0000256" key="1">
    <source>
        <dbReference type="SAM" id="SignalP"/>
    </source>
</evidence>
<accession>A0AAW0IGI8</accession>
<dbReference type="EMBL" id="PKMF04001242">
    <property type="protein sequence ID" value="KAK7813503.1"/>
    <property type="molecule type" value="Genomic_DNA"/>
</dbReference>
<keyword evidence="3" id="KW-1185">Reference proteome</keyword>
<evidence type="ECO:0000313" key="3">
    <source>
        <dbReference type="Proteomes" id="UP000237347"/>
    </source>
</evidence>
<proteinExistence type="predicted"/>
<feature type="chain" id="PRO_5043844342" evidence="1">
    <location>
        <begin position="27"/>
        <end position="67"/>
    </location>
</feature>
<name>A0AAW0IGI8_QUESU</name>
<evidence type="ECO:0000313" key="2">
    <source>
        <dbReference type="EMBL" id="KAK7813503.1"/>
    </source>
</evidence>
<gene>
    <name evidence="2" type="ORF">CFP56_005157</name>
</gene>
<feature type="signal peptide" evidence="1">
    <location>
        <begin position="1"/>
        <end position="26"/>
    </location>
</feature>
<organism evidence="2 3">
    <name type="scientific">Quercus suber</name>
    <name type="common">Cork oak</name>
    <dbReference type="NCBI Taxonomy" id="58331"/>
    <lineage>
        <taxon>Eukaryota</taxon>
        <taxon>Viridiplantae</taxon>
        <taxon>Streptophyta</taxon>
        <taxon>Embryophyta</taxon>
        <taxon>Tracheophyta</taxon>
        <taxon>Spermatophyta</taxon>
        <taxon>Magnoliopsida</taxon>
        <taxon>eudicotyledons</taxon>
        <taxon>Gunneridae</taxon>
        <taxon>Pentapetalae</taxon>
        <taxon>rosids</taxon>
        <taxon>fabids</taxon>
        <taxon>Fagales</taxon>
        <taxon>Fagaceae</taxon>
        <taxon>Quercus</taxon>
    </lineage>
</organism>
<comment type="caution">
    <text evidence="2">The sequence shown here is derived from an EMBL/GenBank/DDBJ whole genome shotgun (WGS) entry which is preliminary data.</text>
</comment>
<protein>
    <submittedName>
        <fullName evidence="2">Uncharacterized protein</fullName>
    </submittedName>
</protein>
<keyword evidence="1" id="KW-0732">Signal</keyword>
<dbReference type="Proteomes" id="UP000237347">
    <property type="component" value="Unassembled WGS sequence"/>
</dbReference>
<dbReference type="AlphaFoldDB" id="A0AAW0IGI8"/>
<reference evidence="2 3" key="1">
    <citation type="journal article" date="2018" name="Sci. Data">
        <title>The draft genome sequence of cork oak.</title>
        <authorList>
            <person name="Ramos A.M."/>
            <person name="Usie A."/>
            <person name="Barbosa P."/>
            <person name="Barros P.M."/>
            <person name="Capote T."/>
            <person name="Chaves I."/>
            <person name="Simoes F."/>
            <person name="Abreu I."/>
            <person name="Carrasquinho I."/>
            <person name="Faro C."/>
            <person name="Guimaraes J.B."/>
            <person name="Mendonca D."/>
            <person name="Nobrega F."/>
            <person name="Rodrigues L."/>
            <person name="Saibo N.J.M."/>
            <person name="Varela M.C."/>
            <person name="Egas C."/>
            <person name="Matos J."/>
            <person name="Miguel C.M."/>
            <person name="Oliveira M.M."/>
            <person name="Ricardo C.P."/>
            <person name="Goncalves S."/>
        </authorList>
    </citation>
    <scope>NUCLEOTIDE SEQUENCE [LARGE SCALE GENOMIC DNA]</scope>
    <source>
        <strain evidence="3">cv. HL8</strain>
    </source>
</reference>
<sequence length="67" mass="7648">MASKKFITLVVLFILMLLFASSKVESTGVAEASKLVILIRDCDPPLYKRHNVRVIREARLVPHMLLR</sequence>